<proteinExistence type="predicted"/>
<dbReference type="EMBL" id="CP108140">
    <property type="protein sequence ID" value="WTP91435.1"/>
    <property type="molecule type" value="Genomic_DNA"/>
</dbReference>
<name>A0AAU1ICM3_9ACTN</name>
<protein>
    <submittedName>
        <fullName evidence="1">Uncharacterized protein</fullName>
    </submittedName>
</protein>
<accession>A0AAU1ICM3</accession>
<evidence type="ECO:0000313" key="1">
    <source>
        <dbReference type="EMBL" id="WTP91435.1"/>
    </source>
</evidence>
<organism evidence="1">
    <name type="scientific">Streptomyces sp. NBC_00180</name>
    <dbReference type="NCBI Taxonomy" id="2903632"/>
    <lineage>
        <taxon>Bacteria</taxon>
        <taxon>Bacillati</taxon>
        <taxon>Actinomycetota</taxon>
        <taxon>Actinomycetes</taxon>
        <taxon>Kitasatosporales</taxon>
        <taxon>Streptomycetaceae</taxon>
        <taxon>Streptomyces</taxon>
    </lineage>
</organism>
<dbReference type="AlphaFoldDB" id="A0AAU1ICM3"/>
<reference evidence="1" key="1">
    <citation type="submission" date="2022-10" db="EMBL/GenBank/DDBJ databases">
        <title>The complete genomes of actinobacterial strains from the NBC collection.</title>
        <authorList>
            <person name="Joergensen T.S."/>
            <person name="Alvarez Arevalo M."/>
            <person name="Sterndorff E.B."/>
            <person name="Faurdal D."/>
            <person name="Vuksanovic O."/>
            <person name="Mourched A.-S."/>
            <person name="Charusanti P."/>
            <person name="Shaw S."/>
            <person name="Blin K."/>
            <person name="Weber T."/>
        </authorList>
    </citation>
    <scope>NUCLEOTIDE SEQUENCE</scope>
    <source>
        <strain evidence="1">NBC 00180</strain>
    </source>
</reference>
<sequence length="56" mass="6354">MVTYLQLAQNRRSQGKVRAEILLSLGREDTLDRAALRRLADSINNYLDGRSPGRQP</sequence>
<gene>
    <name evidence="1" type="ORF">OG477_41855</name>
</gene>